<evidence type="ECO:0000313" key="2">
    <source>
        <dbReference type="EMBL" id="GAA0325306.1"/>
    </source>
</evidence>
<dbReference type="Proteomes" id="UP001500782">
    <property type="component" value="Unassembled WGS sequence"/>
</dbReference>
<evidence type="ECO:0000256" key="1">
    <source>
        <dbReference type="SAM" id="Phobius"/>
    </source>
</evidence>
<feature type="transmembrane region" description="Helical" evidence="1">
    <location>
        <begin position="31"/>
        <end position="49"/>
    </location>
</feature>
<evidence type="ECO:0008006" key="4">
    <source>
        <dbReference type="Google" id="ProtNLM"/>
    </source>
</evidence>
<dbReference type="RefSeq" id="WP_343797796.1">
    <property type="nucleotide sequence ID" value="NZ_BAAADJ010000015.1"/>
</dbReference>
<sequence>MLARIPIIIMTVIFIIAFVLQLLGMLKVVPLYISSPILFISIFLLISYWNERKRFRGYH</sequence>
<gene>
    <name evidence="2" type="ORF">GCM10008967_14910</name>
</gene>
<dbReference type="EMBL" id="BAAADJ010000015">
    <property type="protein sequence ID" value="GAA0325306.1"/>
    <property type="molecule type" value="Genomic_DNA"/>
</dbReference>
<keyword evidence="1" id="KW-0472">Membrane</keyword>
<protein>
    <recommendedName>
        <fullName evidence="4">Membrane protein YizD</fullName>
    </recommendedName>
</protein>
<proteinExistence type="predicted"/>
<feature type="transmembrane region" description="Helical" evidence="1">
    <location>
        <begin position="7"/>
        <end position="25"/>
    </location>
</feature>
<accession>A0ABP3FW83</accession>
<comment type="caution">
    <text evidence="2">The sequence shown here is derived from an EMBL/GenBank/DDBJ whole genome shotgun (WGS) entry which is preliminary data.</text>
</comment>
<reference evidence="3" key="1">
    <citation type="journal article" date="2019" name="Int. J. Syst. Evol. Microbiol.">
        <title>The Global Catalogue of Microorganisms (GCM) 10K type strain sequencing project: providing services to taxonomists for standard genome sequencing and annotation.</title>
        <authorList>
            <consortium name="The Broad Institute Genomics Platform"/>
            <consortium name="The Broad Institute Genome Sequencing Center for Infectious Disease"/>
            <person name="Wu L."/>
            <person name="Ma J."/>
        </authorList>
    </citation>
    <scope>NUCLEOTIDE SEQUENCE [LARGE SCALE GENOMIC DNA]</scope>
    <source>
        <strain evidence="3">JCM 9731</strain>
    </source>
</reference>
<keyword evidence="1" id="KW-1133">Transmembrane helix</keyword>
<organism evidence="2 3">
    <name type="scientific">Bacillus carboniphilus</name>
    <dbReference type="NCBI Taxonomy" id="86663"/>
    <lineage>
        <taxon>Bacteria</taxon>
        <taxon>Bacillati</taxon>
        <taxon>Bacillota</taxon>
        <taxon>Bacilli</taxon>
        <taxon>Bacillales</taxon>
        <taxon>Bacillaceae</taxon>
        <taxon>Bacillus</taxon>
    </lineage>
</organism>
<name>A0ABP3FW83_9BACI</name>
<keyword evidence="3" id="KW-1185">Reference proteome</keyword>
<keyword evidence="1" id="KW-0812">Transmembrane</keyword>
<evidence type="ECO:0000313" key="3">
    <source>
        <dbReference type="Proteomes" id="UP001500782"/>
    </source>
</evidence>